<proteinExistence type="predicted"/>
<feature type="chain" id="PRO_5038858206" description="DUF3060 domain-containing protein" evidence="1">
    <location>
        <begin position="17"/>
        <end position="138"/>
    </location>
</feature>
<accession>A0A1G4WML3</accession>
<dbReference type="AlphaFoldDB" id="A0A1G4WML3"/>
<keyword evidence="1" id="KW-0732">Signal</keyword>
<dbReference type="InterPro" id="IPR021417">
    <property type="entry name" value="DUF3060"/>
</dbReference>
<feature type="signal peptide" evidence="1">
    <location>
        <begin position="1"/>
        <end position="16"/>
    </location>
</feature>
<organism evidence="2 3">
    <name type="scientific">Mycolicibacterium fluoranthenivorans</name>
    <dbReference type="NCBI Taxonomy" id="258505"/>
    <lineage>
        <taxon>Bacteria</taxon>
        <taxon>Bacillati</taxon>
        <taxon>Actinomycetota</taxon>
        <taxon>Actinomycetes</taxon>
        <taxon>Mycobacteriales</taxon>
        <taxon>Mycobacteriaceae</taxon>
        <taxon>Mycolicibacterium</taxon>
    </lineage>
</organism>
<dbReference type="Proteomes" id="UP000199707">
    <property type="component" value="Unassembled WGS sequence"/>
</dbReference>
<gene>
    <name evidence="2" type="ORF">SAMN02799620_03954</name>
</gene>
<dbReference type="STRING" id="1502745.SAMN02799620_03954"/>
<evidence type="ECO:0000313" key="3">
    <source>
        <dbReference type="Proteomes" id="UP000199707"/>
    </source>
</evidence>
<evidence type="ECO:0008006" key="4">
    <source>
        <dbReference type="Google" id="ProtNLM"/>
    </source>
</evidence>
<sequence>MNRGVMRLHIVGPLTAAVLVLGLAGCGASDTKPAPTATAGTSGAQVEIGNTINYGSFGTTAEIDCAEGKALNIGGSNNTLTVKGTCSSVNVGGADNKLTFDHVDKSISVVGLNNTVVYKDGDPKVDDLGSGNKISKSP</sequence>
<dbReference type="PROSITE" id="PS51257">
    <property type="entry name" value="PROKAR_LIPOPROTEIN"/>
    <property type="match status" value="1"/>
</dbReference>
<dbReference type="EMBL" id="FMUB01000008">
    <property type="protein sequence ID" value="SCX25776.1"/>
    <property type="molecule type" value="Genomic_DNA"/>
</dbReference>
<evidence type="ECO:0000313" key="2">
    <source>
        <dbReference type="EMBL" id="SCX25776.1"/>
    </source>
</evidence>
<evidence type="ECO:0000256" key="1">
    <source>
        <dbReference type="SAM" id="SignalP"/>
    </source>
</evidence>
<name>A0A1G4WML3_9MYCO</name>
<dbReference type="Pfam" id="PF11259">
    <property type="entry name" value="DUF3060"/>
    <property type="match status" value="1"/>
</dbReference>
<reference evidence="3" key="1">
    <citation type="submission" date="2016-10" db="EMBL/GenBank/DDBJ databases">
        <authorList>
            <person name="Varghese N."/>
            <person name="Submissions S."/>
        </authorList>
    </citation>
    <scope>NUCLEOTIDE SEQUENCE [LARGE SCALE GENOMIC DNA]</scope>
    <source>
        <strain evidence="3">UNC267MFSha1.1M11</strain>
    </source>
</reference>
<protein>
    <recommendedName>
        <fullName evidence="4">DUF3060 domain-containing protein</fullName>
    </recommendedName>
</protein>